<evidence type="ECO:0000313" key="1">
    <source>
        <dbReference type="EMBL" id="MBA2951891.1"/>
    </source>
</evidence>
<accession>A0A7W0IE97</accession>
<comment type="caution">
    <text evidence="1">The sequence shown here is derived from an EMBL/GenBank/DDBJ whole genome shotgun (WGS) entry which is preliminary data.</text>
</comment>
<dbReference type="AlphaFoldDB" id="A0A7W0IE97"/>
<dbReference type="Proteomes" id="UP000545761">
    <property type="component" value="Unassembled WGS sequence"/>
</dbReference>
<reference evidence="1 2" key="1">
    <citation type="submission" date="2020-07" db="EMBL/GenBank/DDBJ databases">
        <title>Streptomyces isolated from Indian soil.</title>
        <authorList>
            <person name="Mandal S."/>
            <person name="Maiti P.K."/>
        </authorList>
    </citation>
    <scope>NUCLEOTIDE SEQUENCE [LARGE SCALE GENOMIC DNA]</scope>
    <source>
        <strain evidence="1 2">PSKA28</strain>
    </source>
</reference>
<sequence>MRLDLPRRTKCLLELWAYPDRVLIFSLNTLSRGMPCAVSASSWESSSWLRCEQRA</sequence>
<organism evidence="1 2">
    <name type="scientific">Streptomyces himalayensis subsp. himalayensis</name>
    <dbReference type="NCBI Taxonomy" id="2756131"/>
    <lineage>
        <taxon>Bacteria</taxon>
        <taxon>Bacillati</taxon>
        <taxon>Actinomycetota</taxon>
        <taxon>Actinomycetes</taxon>
        <taxon>Kitasatosporales</taxon>
        <taxon>Streptomycetaceae</taxon>
        <taxon>Streptomyces</taxon>
        <taxon>Streptomyces himalayensis</taxon>
    </lineage>
</organism>
<dbReference type="EMBL" id="JACEHE010000059">
    <property type="protein sequence ID" value="MBA2951891.1"/>
    <property type="molecule type" value="Genomic_DNA"/>
</dbReference>
<proteinExistence type="predicted"/>
<name>A0A7W0IE97_9ACTN</name>
<evidence type="ECO:0000313" key="2">
    <source>
        <dbReference type="Proteomes" id="UP000545761"/>
    </source>
</evidence>
<dbReference type="RefSeq" id="WP_181662801.1">
    <property type="nucleotide sequence ID" value="NZ_JACEHE010000059.1"/>
</dbReference>
<gene>
    <name evidence="1" type="ORF">H1D24_40665</name>
</gene>
<protein>
    <submittedName>
        <fullName evidence="1">Uncharacterized protein</fullName>
    </submittedName>
</protein>